<dbReference type="InterPro" id="IPR022385">
    <property type="entry name" value="Rhs_assc_core"/>
</dbReference>
<reference evidence="1 2" key="1">
    <citation type="submission" date="2019-09" db="EMBL/GenBank/DDBJ databases">
        <authorList>
            <person name="Chandra G."/>
            <person name="Truman W A."/>
        </authorList>
    </citation>
    <scope>NUCLEOTIDE SEQUENCE [LARGE SCALE GENOMIC DNA]</scope>
    <source>
        <strain evidence="1">PS918</strain>
    </source>
</reference>
<accession>A0A5E7U6F3</accession>
<dbReference type="RefSeq" id="WP_150772704.1">
    <property type="nucleotide sequence ID" value="NZ_CABVIY010000007.1"/>
</dbReference>
<dbReference type="Proteomes" id="UP000326611">
    <property type="component" value="Unassembled WGS sequence"/>
</dbReference>
<dbReference type="PANTHER" id="PTHR32305:SF15">
    <property type="entry name" value="PROTEIN RHSA-RELATED"/>
    <property type="match status" value="1"/>
</dbReference>
<proteinExistence type="predicted"/>
<dbReference type="EMBL" id="CABVIY010000007">
    <property type="protein sequence ID" value="VVQ06942.1"/>
    <property type="molecule type" value="Genomic_DNA"/>
</dbReference>
<sequence length="355" mass="39518">MTDEPLTVLCRYQYDPTDRLASCAPMSQQSIQRFYRNDRLATEIQGGTQHSFFEHGTQVLAQQKREAGKVDCALLATDLQGSVLHTVAAGQHQQIAYSAFGHRSPESGLISLLGFTGERRDGMTGHYLLGKGYRAFNSVLNRFNSPDDLSPFEMGGINAYAYCGGDPVNFVDPSGHSLVLASFFRFRALTAGNAASDLVSKGVNKLSSSAKKLENLGTQNSARSISNFEHLHTSRIEALDLALPQSSDLGKLKHALAERMQAQEVLDSANEQYSVLERFVASPPRRKDGTIEVENFNPSDIVNQRDYKRLVFAQRRVDSSQAALDHVKNQYFARYPRDLQEHIAKIRSVGRRRSF</sequence>
<evidence type="ECO:0000313" key="2">
    <source>
        <dbReference type="Proteomes" id="UP000326611"/>
    </source>
</evidence>
<dbReference type="OrthoDB" id="5905222at2"/>
<protein>
    <recommendedName>
        <fullName evidence="3">RHS repeat-associated core domain-containing protein</fullName>
    </recommendedName>
</protein>
<organism evidence="1 2">
    <name type="scientific">Pseudomonas fluorescens</name>
    <dbReference type="NCBI Taxonomy" id="294"/>
    <lineage>
        <taxon>Bacteria</taxon>
        <taxon>Pseudomonadati</taxon>
        <taxon>Pseudomonadota</taxon>
        <taxon>Gammaproteobacteria</taxon>
        <taxon>Pseudomonadales</taxon>
        <taxon>Pseudomonadaceae</taxon>
        <taxon>Pseudomonas</taxon>
    </lineage>
</organism>
<dbReference type="Gene3D" id="2.180.10.10">
    <property type="entry name" value="RHS repeat-associated core"/>
    <property type="match status" value="1"/>
</dbReference>
<name>A0A5E7U6F3_PSEFL</name>
<dbReference type="InterPro" id="IPR050708">
    <property type="entry name" value="T6SS_VgrG/RHS"/>
</dbReference>
<dbReference type="NCBIfam" id="TIGR03696">
    <property type="entry name" value="Rhs_assc_core"/>
    <property type="match status" value="1"/>
</dbReference>
<evidence type="ECO:0008006" key="3">
    <source>
        <dbReference type="Google" id="ProtNLM"/>
    </source>
</evidence>
<evidence type="ECO:0000313" key="1">
    <source>
        <dbReference type="EMBL" id="VVQ06942.1"/>
    </source>
</evidence>
<dbReference type="AlphaFoldDB" id="A0A5E7U6F3"/>
<dbReference type="PANTHER" id="PTHR32305">
    <property type="match status" value="1"/>
</dbReference>
<gene>
    <name evidence="1" type="ORF">PS918_04787</name>
</gene>